<dbReference type="PANTHER" id="PTHR30319">
    <property type="entry name" value="PHENYLACETIC ACID REGULATOR-RELATED TRANSCRIPTIONAL REPRESSOR"/>
    <property type="match status" value="1"/>
</dbReference>
<dbReference type="InterPro" id="IPR011965">
    <property type="entry name" value="PaaX_trns_reg"/>
</dbReference>
<dbReference type="AlphaFoldDB" id="A0A934NA70"/>
<dbReference type="PANTHER" id="PTHR30319:SF1">
    <property type="entry name" value="TRANSCRIPTIONAL REPRESSOR PAAX"/>
    <property type="match status" value="1"/>
</dbReference>
<feature type="domain" description="Transcriptional repressor PaaX-like N-terminal" evidence="1">
    <location>
        <begin position="8"/>
        <end position="77"/>
    </location>
</feature>
<accession>A0A934NA70</accession>
<dbReference type="Pfam" id="PF07848">
    <property type="entry name" value="PaaX"/>
    <property type="match status" value="1"/>
</dbReference>
<name>A0A934NA70_9BACT</name>
<dbReference type="PIRSF" id="PIRSF020623">
    <property type="entry name" value="PaaX"/>
    <property type="match status" value="1"/>
</dbReference>
<feature type="domain" description="Transcriptional repressor PaaX-like C-terminal" evidence="2">
    <location>
        <begin position="179"/>
        <end position="264"/>
    </location>
</feature>
<reference evidence="4" key="1">
    <citation type="submission" date="2020-10" db="EMBL/GenBank/DDBJ databases">
        <title>Ca. Dormibacterota MAGs.</title>
        <authorList>
            <person name="Montgomery K."/>
        </authorList>
    </citation>
    <scope>NUCLEOTIDE SEQUENCE [LARGE SCALE GENOMIC DNA]</scope>
    <source>
        <strain evidence="4">SC8812_S17_10</strain>
    </source>
</reference>
<protein>
    <recommendedName>
        <fullName evidence="6">PaaX family transcriptional regulator</fullName>
    </recommendedName>
</protein>
<gene>
    <name evidence="4" type="ORF">JF922_16855</name>
</gene>
<dbReference type="InterPro" id="IPR012906">
    <property type="entry name" value="PaaX-like_N"/>
</dbReference>
<dbReference type="Proteomes" id="UP000612893">
    <property type="component" value="Unassembled WGS sequence"/>
</dbReference>
<dbReference type="InterPro" id="IPR048846">
    <property type="entry name" value="PaaX-like_central"/>
</dbReference>
<evidence type="ECO:0000313" key="5">
    <source>
        <dbReference type="Proteomes" id="UP000612893"/>
    </source>
</evidence>
<evidence type="ECO:0000259" key="1">
    <source>
        <dbReference type="Pfam" id="PF07848"/>
    </source>
</evidence>
<dbReference type="InterPro" id="IPR036390">
    <property type="entry name" value="WH_DNA-bd_sf"/>
</dbReference>
<dbReference type="Gene3D" id="1.10.10.10">
    <property type="entry name" value="Winged helix-like DNA-binding domain superfamily/Winged helix DNA-binding domain"/>
    <property type="match status" value="1"/>
</dbReference>
<organism evidence="4 5">
    <name type="scientific">Candidatus Nephthysia bennettiae</name>
    <dbReference type="NCBI Taxonomy" id="3127016"/>
    <lineage>
        <taxon>Bacteria</taxon>
        <taxon>Bacillati</taxon>
        <taxon>Candidatus Dormiibacterota</taxon>
        <taxon>Candidatus Dormibacteria</taxon>
        <taxon>Candidatus Dormibacterales</taxon>
        <taxon>Candidatus Dormibacteraceae</taxon>
        <taxon>Candidatus Nephthysia</taxon>
    </lineage>
</organism>
<dbReference type="Pfam" id="PF08223">
    <property type="entry name" value="PaaX_C"/>
    <property type="match status" value="1"/>
</dbReference>
<dbReference type="Pfam" id="PF20803">
    <property type="entry name" value="PaaX_M"/>
    <property type="match status" value="1"/>
</dbReference>
<evidence type="ECO:0000259" key="3">
    <source>
        <dbReference type="Pfam" id="PF20803"/>
    </source>
</evidence>
<dbReference type="GO" id="GO:0006351">
    <property type="term" value="P:DNA-templated transcription"/>
    <property type="evidence" value="ECO:0007669"/>
    <property type="project" value="InterPro"/>
</dbReference>
<dbReference type="Gene3D" id="3.30.70.2650">
    <property type="match status" value="1"/>
</dbReference>
<dbReference type="SUPFAM" id="SSF46785">
    <property type="entry name" value="Winged helix' DNA-binding domain"/>
    <property type="match status" value="1"/>
</dbReference>
<comment type="caution">
    <text evidence="4">The sequence shown here is derived from an EMBL/GenBank/DDBJ whole genome shotgun (WGS) entry which is preliminary data.</text>
</comment>
<proteinExistence type="predicted"/>
<dbReference type="EMBL" id="JAEKNR010000168">
    <property type="protein sequence ID" value="MBJ7599733.1"/>
    <property type="molecule type" value="Genomic_DNA"/>
</dbReference>
<dbReference type="InterPro" id="IPR013225">
    <property type="entry name" value="PaaX_C"/>
</dbReference>
<evidence type="ECO:0008006" key="6">
    <source>
        <dbReference type="Google" id="ProtNLM"/>
    </source>
</evidence>
<dbReference type="InterPro" id="IPR036388">
    <property type="entry name" value="WH-like_DNA-bd_sf"/>
</dbReference>
<dbReference type="Gene3D" id="1.20.58.1460">
    <property type="match status" value="1"/>
</dbReference>
<sequence>MPPGDLNPRSLLFTLYGDYVLPLDQEEVRVGALVRLAAELGVSSPALRSALSRMGREGWLAARRNDGSPRYRLTARGHSLIEEGTARIYGRHRAGWDGRWVLVSYSLPEQRRGQRDRLREGLSFLGFGSLGNGIFVSPHDLRREVRQLIERHDVEQDVTVHHGTLDWPADPAQVVARAWDLTSLERPYRAFLLRIREELAEAEALDDRQSFRRRFLLTHDFRRFPFSDPNLPDALLPPDWVGTTVRGAFLEYNRKLRRRAERFYLAIARTDTIVDNGDRLMDGNSAAALPRVGTGEAN</sequence>
<keyword evidence="5" id="KW-1185">Reference proteome</keyword>
<feature type="domain" description="Transcriptional repressor PaaX-like central Cas2-like" evidence="3">
    <location>
        <begin position="94"/>
        <end position="175"/>
    </location>
</feature>
<evidence type="ECO:0000259" key="2">
    <source>
        <dbReference type="Pfam" id="PF08223"/>
    </source>
</evidence>
<dbReference type="RefSeq" id="WP_338203332.1">
    <property type="nucleotide sequence ID" value="NZ_JAEKNR010000168.1"/>
</dbReference>
<evidence type="ECO:0000313" key="4">
    <source>
        <dbReference type="EMBL" id="MBJ7599733.1"/>
    </source>
</evidence>